<protein>
    <submittedName>
        <fullName evidence="2">Uncharacterized protein</fullName>
    </submittedName>
</protein>
<feature type="region of interest" description="Disordered" evidence="1">
    <location>
        <begin position="38"/>
        <end position="108"/>
    </location>
</feature>
<dbReference type="AlphaFoldDB" id="A0A9P6A2L0"/>
<sequence length="767" mass="85878">MTAHALHFPPFPPVPPGTVITPFAQFRECGIQIEFGAGDGDIELDGRGIPTIELRTKHDTDESKSEARKRKKSRQRQKDREEEEQRARQREKNNNSGPKTPATLGKPLIKEWWQDWEEGENLRRSTAALSSTPLDRISEVVHNFWKHRRWPPHSLGVFHSWDKFRYYIGILDNTDQQVPGLKSKHKSGEADEDEDVISDEEGFDEGPTIDNVHGTERARPERSDADVLKPPLNKGPSAEEKLAAFLADPVRSTKVFLSSYMRVRGIMWAERNLVYVPRLLMFFFEYVLRSAVFDTSRNPFQADGYPQSEIDEIHQDMKRIQEGMIASLEVAKQALAELPLTAVLAQSTDPWALSDAAKDHWGMKANGYQQVAYVPPVVNPDTSTDEPAAQPETEDGVVEVERRVVEVTGIVQEDDHGGRKKKGKYAGAEPTSKRVKLDESVKGDDIEVGVKQIASKTELGRMHVNAVINPPWMKPIEGDIEVVEEVIPIVDAVNDIPGGWGNWGDTNEGDWGSSTGVWGQDGNGQTTSAEDWEQTTSAADWLATSAPKLTDVLGGPTTLPETHAPGVVESSMRRVKAVLRPGEGVAEKYLGGEKFDSKDPEEMEAELGRRFLRVVLEPWLYTDVKQDVGDSSRGRVERRIPAPHVQRIPGLGLPMSGGHRITKVHNMLGDDITILVEAKGSKGAETIELFEKAVGMGLGGSFIELARMEDFEDDKDEDSDIEMEDWDERVETGEGNDWRRYWYMEELTRVYPSYWSPLGLKAKGDEK</sequence>
<dbReference type="OrthoDB" id="435402at2759"/>
<gene>
    <name evidence="2" type="ORF">BDN71DRAFT_1442825</name>
</gene>
<evidence type="ECO:0000313" key="2">
    <source>
        <dbReference type="EMBL" id="KAF9498860.1"/>
    </source>
</evidence>
<evidence type="ECO:0000256" key="1">
    <source>
        <dbReference type="SAM" id="MobiDB-lite"/>
    </source>
</evidence>
<feature type="compositionally biased region" description="Acidic residues" evidence="1">
    <location>
        <begin position="190"/>
        <end position="204"/>
    </location>
</feature>
<feature type="region of interest" description="Disordered" evidence="1">
    <location>
        <begin position="177"/>
        <end position="233"/>
    </location>
</feature>
<feature type="compositionally biased region" description="Basic and acidic residues" evidence="1">
    <location>
        <begin position="54"/>
        <end position="66"/>
    </location>
</feature>
<feature type="compositionally biased region" description="Basic and acidic residues" evidence="1">
    <location>
        <begin position="213"/>
        <end position="227"/>
    </location>
</feature>
<comment type="caution">
    <text evidence="2">The sequence shown here is derived from an EMBL/GenBank/DDBJ whole genome shotgun (WGS) entry which is preliminary data.</text>
</comment>
<accession>A0A9P6A2L0</accession>
<organism evidence="2 3">
    <name type="scientific">Pleurotus eryngii</name>
    <name type="common">Boletus of the steppes</name>
    <dbReference type="NCBI Taxonomy" id="5323"/>
    <lineage>
        <taxon>Eukaryota</taxon>
        <taxon>Fungi</taxon>
        <taxon>Dikarya</taxon>
        <taxon>Basidiomycota</taxon>
        <taxon>Agaricomycotina</taxon>
        <taxon>Agaricomycetes</taxon>
        <taxon>Agaricomycetidae</taxon>
        <taxon>Agaricales</taxon>
        <taxon>Pleurotineae</taxon>
        <taxon>Pleurotaceae</taxon>
        <taxon>Pleurotus</taxon>
    </lineage>
</organism>
<dbReference type="Proteomes" id="UP000807025">
    <property type="component" value="Unassembled WGS sequence"/>
</dbReference>
<keyword evidence="3" id="KW-1185">Reference proteome</keyword>
<name>A0A9P6A2L0_PLEER</name>
<proteinExistence type="predicted"/>
<dbReference type="EMBL" id="MU154535">
    <property type="protein sequence ID" value="KAF9498860.1"/>
    <property type="molecule type" value="Genomic_DNA"/>
</dbReference>
<reference evidence="2" key="1">
    <citation type="submission" date="2020-11" db="EMBL/GenBank/DDBJ databases">
        <authorList>
            <consortium name="DOE Joint Genome Institute"/>
            <person name="Ahrendt S."/>
            <person name="Riley R."/>
            <person name="Andreopoulos W."/>
            <person name="Labutti K."/>
            <person name="Pangilinan J."/>
            <person name="Ruiz-Duenas F.J."/>
            <person name="Barrasa J.M."/>
            <person name="Sanchez-Garcia M."/>
            <person name="Camarero S."/>
            <person name="Miyauchi S."/>
            <person name="Serrano A."/>
            <person name="Linde D."/>
            <person name="Babiker R."/>
            <person name="Drula E."/>
            <person name="Ayuso-Fernandez I."/>
            <person name="Pacheco R."/>
            <person name="Padilla G."/>
            <person name="Ferreira P."/>
            <person name="Barriuso J."/>
            <person name="Kellner H."/>
            <person name="Castanera R."/>
            <person name="Alfaro M."/>
            <person name="Ramirez L."/>
            <person name="Pisabarro A.G."/>
            <person name="Kuo A."/>
            <person name="Tritt A."/>
            <person name="Lipzen A."/>
            <person name="He G."/>
            <person name="Yan M."/>
            <person name="Ng V."/>
            <person name="Cullen D."/>
            <person name="Martin F."/>
            <person name="Rosso M.-N."/>
            <person name="Henrissat B."/>
            <person name="Hibbett D."/>
            <person name="Martinez A.T."/>
            <person name="Grigoriev I.V."/>
        </authorList>
    </citation>
    <scope>NUCLEOTIDE SEQUENCE</scope>
    <source>
        <strain evidence="2">ATCC 90797</strain>
    </source>
</reference>
<evidence type="ECO:0000313" key="3">
    <source>
        <dbReference type="Proteomes" id="UP000807025"/>
    </source>
</evidence>
<feature type="compositionally biased region" description="Basic and acidic residues" evidence="1">
    <location>
        <begin position="76"/>
        <end position="93"/>
    </location>
</feature>